<proteinExistence type="predicted"/>
<dbReference type="EMBL" id="FZMP01000209">
    <property type="protein sequence ID" value="SNQ62210.1"/>
    <property type="molecule type" value="Genomic_DNA"/>
</dbReference>
<protein>
    <submittedName>
        <fullName evidence="1">Uncharacterized protein</fullName>
    </submittedName>
</protein>
<name>A0A284VSF0_9EURY</name>
<evidence type="ECO:0000313" key="1">
    <source>
        <dbReference type="EMBL" id="SNQ62210.1"/>
    </source>
</evidence>
<sequence length="51" mass="5789">MKSDKCAREGTKNRGVLRNGFSSFFLLQIVDSMVIYPPDNTYHPLSIKSII</sequence>
<dbReference type="AlphaFoldDB" id="A0A284VSF0"/>
<gene>
    <name evidence="1" type="ORF">MNV_610003</name>
</gene>
<accession>A0A284VSF0</accession>
<dbReference type="Proteomes" id="UP000218615">
    <property type="component" value="Unassembled WGS sequence"/>
</dbReference>
<reference evidence="2" key="1">
    <citation type="submission" date="2017-06" db="EMBL/GenBank/DDBJ databases">
        <authorList>
            <person name="Cremers G."/>
        </authorList>
    </citation>
    <scope>NUCLEOTIDE SEQUENCE [LARGE SCALE GENOMIC DNA]</scope>
</reference>
<organism evidence="1 2">
    <name type="scientific">Candidatus Methanoperedens nitratireducens</name>
    <dbReference type="NCBI Taxonomy" id="1392998"/>
    <lineage>
        <taxon>Archaea</taxon>
        <taxon>Methanobacteriati</taxon>
        <taxon>Methanobacteriota</taxon>
        <taxon>Stenosarchaea group</taxon>
        <taxon>Methanomicrobia</taxon>
        <taxon>Methanosarcinales</taxon>
        <taxon>ANME-2 cluster</taxon>
        <taxon>Candidatus Methanoperedentaceae</taxon>
        <taxon>Candidatus Methanoperedens</taxon>
    </lineage>
</organism>
<evidence type="ECO:0000313" key="2">
    <source>
        <dbReference type="Proteomes" id="UP000218615"/>
    </source>
</evidence>
<keyword evidence="2" id="KW-1185">Reference proteome</keyword>